<dbReference type="Pfam" id="PF13639">
    <property type="entry name" value="zf-RING_2"/>
    <property type="match status" value="1"/>
</dbReference>
<reference evidence="6 7" key="1">
    <citation type="submission" date="2014-04" db="EMBL/GenBank/DDBJ databases">
        <title>Genome evolution of avian class.</title>
        <authorList>
            <person name="Zhang G."/>
            <person name="Li C."/>
        </authorList>
    </citation>
    <scope>NUCLEOTIDE SEQUENCE [LARGE SCALE GENOMIC DNA]</scope>
    <source>
        <strain evidence="6">BGI_N310</strain>
    </source>
</reference>
<dbReference type="Proteomes" id="UP000053537">
    <property type="component" value="Unassembled WGS sequence"/>
</dbReference>
<dbReference type="InterPro" id="IPR001841">
    <property type="entry name" value="Znf_RING"/>
</dbReference>
<protein>
    <submittedName>
        <fullName evidence="6">G2/M phase-specific E3 ubiquitin-protein ligase</fullName>
    </submittedName>
</protein>
<dbReference type="InterPro" id="IPR001965">
    <property type="entry name" value="Znf_PHD"/>
</dbReference>
<dbReference type="SMART" id="SM00249">
    <property type="entry name" value="PHD"/>
    <property type="match status" value="2"/>
</dbReference>
<evidence type="ECO:0000256" key="4">
    <source>
        <dbReference type="PROSITE-ProRule" id="PRU00175"/>
    </source>
</evidence>
<feature type="non-terminal residue" evidence="6">
    <location>
        <position position="157"/>
    </location>
</feature>
<dbReference type="InterPro" id="IPR019786">
    <property type="entry name" value="Zinc_finger_PHD-type_CS"/>
</dbReference>
<dbReference type="SUPFAM" id="SSF57903">
    <property type="entry name" value="FYVE/PHD zinc finger"/>
    <property type="match status" value="2"/>
</dbReference>
<evidence type="ECO:0000313" key="6">
    <source>
        <dbReference type="EMBL" id="KFP75438.1"/>
    </source>
</evidence>
<keyword evidence="7" id="KW-1185">Reference proteome</keyword>
<keyword evidence="2 4" id="KW-0863">Zinc-finger</keyword>
<dbReference type="PROSITE" id="PS50089">
    <property type="entry name" value="ZF_RING_2"/>
    <property type="match status" value="1"/>
</dbReference>
<evidence type="ECO:0000313" key="7">
    <source>
        <dbReference type="Proteomes" id="UP000053537"/>
    </source>
</evidence>
<dbReference type="InterPro" id="IPR059102">
    <property type="entry name" value="PHD_PHF7/G2E3-like"/>
</dbReference>
<accession>A0A091MJA0</accession>
<feature type="domain" description="RING-type" evidence="5">
    <location>
        <begin position="14"/>
        <end position="63"/>
    </location>
</feature>
<dbReference type="EMBL" id="KK829600">
    <property type="protein sequence ID" value="KFP75438.1"/>
    <property type="molecule type" value="Genomic_DNA"/>
</dbReference>
<dbReference type="PANTHER" id="PTHR12420">
    <property type="entry name" value="PHD FINGER PROTEIN"/>
    <property type="match status" value="1"/>
</dbReference>
<dbReference type="InterPro" id="IPR011011">
    <property type="entry name" value="Znf_FYVE_PHD"/>
</dbReference>
<gene>
    <name evidence="6" type="ORF">N310_07460</name>
</gene>
<evidence type="ECO:0000256" key="1">
    <source>
        <dbReference type="ARBA" id="ARBA00022723"/>
    </source>
</evidence>
<dbReference type="GO" id="GO:0005634">
    <property type="term" value="C:nucleus"/>
    <property type="evidence" value="ECO:0007669"/>
    <property type="project" value="TreeGrafter"/>
</dbReference>
<sequence length="157" mass="17679">HQTVDAPPEPGTECIICMEPVEDRISYTTMVCPACKSAWFHRDCIQAHAMHAGIASFQCPLCRDEQEFIVDMFIMGIRIPFRLVLPSWEDNNAYTELFVRHSLCDATVCLCPAGREEAEEEGPWELMLCRSCAAKGTHRRCSGLEDSTSSWECNNCA</sequence>
<evidence type="ECO:0000256" key="3">
    <source>
        <dbReference type="ARBA" id="ARBA00022833"/>
    </source>
</evidence>
<dbReference type="GO" id="GO:0008270">
    <property type="term" value="F:zinc ion binding"/>
    <property type="evidence" value="ECO:0007669"/>
    <property type="project" value="UniProtKB-KW"/>
</dbReference>
<feature type="non-terminal residue" evidence="6">
    <location>
        <position position="1"/>
    </location>
</feature>
<evidence type="ECO:0000259" key="5">
    <source>
        <dbReference type="PROSITE" id="PS50089"/>
    </source>
</evidence>
<evidence type="ECO:0000256" key="2">
    <source>
        <dbReference type="ARBA" id="ARBA00022771"/>
    </source>
</evidence>
<keyword evidence="3" id="KW-0862">Zinc</keyword>
<dbReference type="PANTHER" id="PTHR12420:SF47">
    <property type="entry name" value="PHD FINGER PROTEIN 7"/>
    <property type="match status" value="1"/>
</dbReference>
<dbReference type="Gene3D" id="3.30.40.10">
    <property type="entry name" value="Zinc/RING finger domain, C3HC4 (zinc finger)"/>
    <property type="match status" value="2"/>
</dbReference>
<dbReference type="InterPro" id="IPR051188">
    <property type="entry name" value="PHD-type_Zinc_Finger"/>
</dbReference>
<dbReference type="InterPro" id="IPR013083">
    <property type="entry name" value="Znf_RING/FYVE/PHD"/>
</dbReference>
<keyword evidence="1" id="KW-0479">Metal-binding</keyword>
<dbReference type="AlphaFoldDB" id="A0A091MJA0"/>
<proteinExistence type="predicted"/>
<dbReference type="Pfam" id="PF26054">
    <property type="entry name" value="PHD_G2E3"/>
    <property type="match status" value="1"/>
</dbReference>
<name>A0A091MJA0_9PASS</name>
<dbReference type="PROSITE" id="PS01359">
    <property type="entry name" value="ZF_PHD_1"/>
    <property type="match status" value="2"/>
</dbReference>
<organism evidence="6 7">
    <name type="scientific">Acanthisitta chloris</name>
    <name type="common">rifleman</name>
    <dbReference type="NCBI Taxonomy" id="57068"/>
    <lineage>
        <taxon>Eukaryota</taxon>
        <taxon>Metazoa</taxon>
        <taxon>Chordata</taxon>
        <taxon>Craniata</taxon>
        <taxon>Vertebrata</taxon>
        <taxon>Euteleostomi</taxon>
        <taxon>Archelosauria</taxon>
        <taxon>Archosauria</taxon>
        <taxon>Dinosauria</taxon>
        <taxon>Saurischia</taxon>
        <taxon>Theropoda</taxon>
        <taxon>Coelurosauria</taxon>
        <taxon>Aves</taxon>
        <taxon>Neognathae</taxon>
        <taxon>Neoaves</taxon>
        <taxon>Telluraves</taxon>
        <taxon>Australaves</taxon>
        <taxon>Passeriformes</taxon>
        <taxon>Acanthisittidae</taxon>
        <taxon>Acanthisitta</taxon>
    </lineage>
</organism>